<dbReference type="InterPro" id="IPR006764">
    <property type="entry name" value="SAM_dep_MeTrfase_SAV2177_type"/>
</dbReference>
<sequence>MVDTQRLMSRKMDIDRPCAARIYDAFLGGSHNFGVERRFVERAEAELPGITEVYRDNRAFVRRAVEYLLAHGVHQFLDLGSGIPTIGHVHEVARRRTSEFRVLYVDNEPLTVAHSRSLLDDEPRAAIIEADCRDPESVLRSPEAEALIDFDRPVALLMSAVLHFVPDRDSPAALVETYRKALAPDSHLAITHLTADHDPATAGTMERFYAETADPLVARSARWIDALFGDFEVVPQGTSHVTDWRPDPDQASAVPRYRVVHGGLARKPG</sequence>
<dbReference type="InterPro" id="IPR029063">
    <property type="entry name" value="SAM-dependent_MTases_sf"/>
</dbReference>
<comment type="caution">
    <text evidence="1">The sequence shown here is derived from an EMBL/GenBank/DDBJ whole genome shotgun (WGS) entry which is preliminary data.</text>
</comment>
<dbReference type="EMBL" id="BAAAGS010000008">
    <property type="protein sequence ID" value="GAA0518793.1"/>
    <property type="molecule type" value="Genomic_DNA"/>
</dbReference>
<dbReference type="GO" id="GO:0008168">
    <property type="term" value="F:methyltransferase activity"/>
    <property type="evidence" value="ECO:0007669"/>
    <property type="project" value="UniProtKB-KW"/>
</dbReference>
<dbReference type="GO" id="GO:0032259">
    <property type="term" value="P:methylation"/>
    <property type="evidence" value="ECO:0007669"/>
    <property type="project" value="UniProtKB-KW"/>
</dbReference>
<keyword evidence="1" id="KW-0808">Transferase</keyword>
<reference evidence="2" key="1">
    <citation type="journal article" date="2019" name="Int. J. Syst. Evol. Microbiol.">
        <title>The Global Catalogue of Microorganisms (GCM) 10K type strain sequencing project: providing services to taxonomists for standard genome sequencing and annotation.</title>
        <authorList>
            <consortium name="The Broad Institute Genomics Platform"/>
            <consortium name="The Broad Institute Genome Sequencing Center for Infectious Disease"/>
            <person name="Wu L."/>
            <person name="Ma J."/>
        </authorList>
    </citation>
    <scope>NUCLEOTIDE SEQUENCE [LARGE SCALE GENOMIC DNA]</scope>
    <source>
        <strain evidence="2">JCM 10303</strain>
    </source>
</reference>
<dbReference type="RefSeq" id="WP_009942598.1">
    <property type="nucleotide sequence ID" value="NZ_BAAAGS010000008.1"/>
</dbReference>
<accession>A0ABP3MI13</accession>
<keyword evidence="2" id="KW-1185">Reference proteome</keyword>
<evidence type="ECO:0000313" key="1">
    <source>
        <dbReference type="EMBL" id="GAA0518793.1"/>
    </source>
</evidence>
<keyword evidence="1" id="KW-0489">Methyltransferase</keyword>
<evidence type="ECO:0000313" key="2">
    <source>
        <dbReference type="Proteomes" id="UP001500729"/>
    </source>
</evidence>
<protein>
    <submittedName>
        <fullName evidence="1">SAM-dependent methyltransferase</fullName>
    </submittedName>
</protein>
<dbReference type="SUPFAM" id="SSF53335">
    <property type="entry name" value="S-adenosyl-L-methionine-dependent methyltransferases"/>
    <property type="match status" value="1"/>
</dbReference>
<dbReference type="Pfam" id="PF04672">
    <property type="entry name" value="Methyltransf_19"/>
    <property type="match status" value="1"/>
</dbReference>
<dbReference type="Proteomes" id="UP001500729">
    <property type="component" value="Unassembled WGS sequence"/>
</dbReference>
<dbReference type="Gene3D" id="3.40.50.150">
    <property type="entry name" value="Vaccinia Virus protein VP39"/>
    <property type="match status" value="1"/>
</dbReference>
<name>A0ABP3MI13_SACER</name>
<dbReference type="PIRSF" id="PIRSF017393">
    <property type="entry name" value="MTase_SAV2177"/>
    <property type="match status" value="1"/>
</dbReference>
<gene>
    <name evidence="1" type="ORF">GCM10009533_17410</name>
</gene>
<proteinExistence type="predicted"/>
<organism evidence="1 2">
    <name type="scientific">Saccharopolyspora erythraea</name>
    <name type="common">Streptomyces erythraeus</name>
    <dbReference type="NCBI Taxonomy" id="1836"/>
    <lineage>
        <taxon>Bacteria</taxon>
        <taxon>Bacillati</taxon>
        <taxon>Actinomycetota</taxon>
        <taxon>Actinomycetes</taxon>
        <taxon>Pseudonocardiales</taxon>
        <taxon>Pseudonocardiaceae</taxon>
        <taxon>Saccharopolyspora</taxon>
    </lineage>
</organism>